<dbReference type="AlphaFoldDB" id="A0A6A7BZZ2"/>
<keyword evidence="3" id="KW-0576">Peroxisome</keyword>
<evidence type="ECO:0000256" key="1">
    <source>
        <dbReference type="ARBA" id="ARBA00022593"/>
    </source>
</evidence>
<name>A0A6A7BZZ2_9PEZI</name>
<dbReference type="PANTHER" id="PTHR12652:SF50">
    <property type="entry name" value="PEROXIN 11"/>
    <property type="match status" value="1"/>
</dbReference>
<dbReference type="OrthoDB" id="411017at2759"/>
<proteinExistence type="predicted"/>
<dbReference type="GO" id="GO:0016559">
    <property type="term" value="P:peroxisome fission"/>
    <property type="evidence" value="ECO:0007669"/>
    <property type="project" value="InterPro"/>
</dbReference>
<organism evidence="5 6">
    <name type="scientific">Piedraia hortae CBS 480.64</name>
    <dbReference type="NCBI Taxonomy" id="1314780"/>
    <lineage>
        <taxon>Eukaryota</taxon>
        <taxon>Fungi</taxon>
        <taxon>Dikarya</taxon>
        <taxon>Ascomycota</taxon>
        <taxon>Pezizomycotina</taxon>
        <taxon>Dothideomycetes</taxon>
        <taxon>Dothideomycetidae</taxon>
        <taxon>Capnodiales</taxon>
        <taxon>Piedraiaceae</taxon>
        <taxon>Piedraia</taxon>
    </lineage>
</organism>
<dbReference type="PANTHER" id="PTHR12652">
    <property type="entry name" value="PEROXISOMAL BIOGENESIS FACTOR 11"/>
    <property type="match status" value="1"/>
</dbReference>
<accession>A0A6A7BZZ2</accession>
<dbReference type="GO" id="GO:0005778">
    <property type="term" value="C:peroxisomal membrane"/>
    <property type="evidence" value="ECO:0007669"/>
    <property type="project" value="UniProtKB-SubCell"/>
</dbReference>
<sequence>MALVYHPAVGHFNRFVATTVGRDKALRTVQYISRFLAWYTYRTNRTAETVAIWEGIKKNFGTVRKAMRIGKFVEHLTAAAQAADAKGSDEILKALAVARQLGYATYLALDSFTYLHHTGIRPLASGKRLATEAYRAWFVGILCSVVAGAYKLNVMGKAQYANEKGDEVVERKKLDRLVYPAR</sequence>
<keyword evidence="1" id="KW-0962">Peroxisome biogenesis</keyword>
<evidence type="ECO:0000256" key="2">
    <source>
        <dbReference type="ARBA" id="ARBA00023136"/>
    </source>
</evidence>
<dbReference type="Proteomes" id="UP000799421">
    <property type="component" value="Unassembled WGS sequence"/>
</dbReference>
<keyword evidence="6" id="KW-1185">Reference proteome</keyword>
<keyword evidence="2" id="KW-0472">Membrane</keyword>
<gene>
    <name evidence="5" type="ORF">K470DRAFT_257777</name>
</gene>
<dbReference type="EMBL" id="MU005980">
    <property type="protein sequence ID" value="KAF2860537.1"/>
    <property type="molecule type" value="Genomic_DNA"/>
</dbReference>
<evidence type="ECO:0000256" key="4">
    <source>
        <dbReference type="ARBA" id="ARBA00046271"/>
    </source>
</evidence>
<evidence type="ECO:0000313" key="5">
    <source>
        <dbReference type="EMBL" id="KAF2860537.1"/>
    </source>
</evidence>
<dbReference type="InterPro" id="IPR008733">
    <property type="entry name" value="PEX11"/>
</dbReference>
<evidence type="ECO:0000256" key="3">
    <source>
        <dbReference type="ARBA" id="ARBA00023140"/>
    </source>
</evidence>
<protein>
    <submittedName>
        <fullName evidence="5">PEX11-domain-containing protein</fullName>
    </submittedName>
</protein>
<evidence type="ECO:0000313" key="6">
    <source>
        <dbReference type="Proteomes" id="UP000799421"/>
    </source>
</evidence>
<reference evidence="5" key="1">
    <citation type="journal article" date="2020" name="Stud. Mycol.">
        <title>101 Dothideomycetes genomes: a test case for predicting lifestyles and emergence of pathogens.</title>
        <authorList>
            <person name="Haridas S."/>
            <person name="Albert R."/>
            <person name="Binder M."/>
            <person name="Bloem J."/>
            <person name="Labutti K."/>
            <person name="Salamov A."/>
            <person name="Andreopoulos B."/>
            <person name="Baker S."/>
            <person name="Barry K."/>
            <person name="Bills G."/>
            <person name="Bluhm B."/>
            <person name="Cannon C."/>
            <person name="Castanera R."/>
            <person name="Culley D."/>
            <person name="Daum C."/>
            <person name="Ezra D."/>
            <person name="Gonzalez J."/>
            <person name="Henrissat B."/>
            <person name="Kuo A."/>
            <person name="Liang C."/>
            <person name="Lipzen A."/>
            <person name="Lutzoni F."/>
            <person name="Magnuson J."/>
            <person name="Mondo S."/>
            <person name="Nolan M."/>
            <person name="Ohm R."/>
            <person name="Pangilinan J."/>
            <person name="Park H.-J."/>
            <person name="Ramirez L."/>
            <person name="Alfaro M."/>
            <person name="Sun H."/>
            <person name="Tritt A."/>
            <person name="Yoshinaga Y."/>
            <person name="Zwiers L.-H."/>
            <person name="Turgeon B."/>
            <person name="Goodwin S."/>
            <person name="Spatafora J."/>
            <person name="Crous P."/>
            <person name="Grigoriev I."/>
        </authorList>
    </citation>
    <scope>NUCLEOTIDE SEQUENCE</scope>
    <source>
        <strain evidence="5">CBS 480.64</strain>
    </source>
</reference>
<comment type="subcellular location">
    <subcellularLocation>
        <location evidence="4">Peroxisome membrane</location>
    </subcellularLocation>
</comment>
<dbReference type="Pfam" id="PF05648">
    <property type="entry name" value="PEX11"/>
    <property type="match status" value="1"/>
</dbReference>